<dbReference type="EMBL" id="CP032869">
    <property type="protein sequence ID" value="AYL95289.1"/>
    <property type="molecule type" value="Genomic_DNA"/>
</dbReference>
<keyword evidence="2" id="KW-1185">Reference proteome</keyword>
<sequence length="300" mass="35119">MISKHLRQNRMKRVVDKHTVAHLWANRSQSDARTASGNFYFESDRIWSYGSHFLIGYHTWNDSGQHAVVITREKNSNTTNGQVNIVLSASNHLKQLRVPQGGMDKDQLFEKWYEDIKGIAENLQRARKPERYISQIRGVFNDAEQYAEFYGLTLPANLIEAGAIQNLDAYSAIIEKEAAFRKAEEEKRYKRDFKIHQVQLKDWRAFKTAYIKTRIGFDYLRFDSKSRRVQTSQRVEIPEAIARRFYTFIIETINNGGCTNCNMTLMDKYEVEEINKDYIRVGCHKISVKEIKAFVKKQGW</sequence>
<name>A0A494VME8_9SPHI</name>
<organism evidence="1 2">
    <name type="scientific">Mucilaginibacter celer</name>
    <dbReference type="NCBI Taxonomy" id="2305508"/>
    <lineage>
        <taxon>Bacteria</taxon>
        <taxon>Pseudomonadati</taxon>
        <taxon>Bacteroidota</taxon>
        <taxon>Sphingobacteriia</taxon>
        <taxon>Sphingobacteriales</taxon>
        <taxon>Sphingobacteriaceae</taxon>
        <taxon>Mucilaginibacter</taxon>
    </lineage>
</organism>
<proteinExistence type="predicted"/>
<dbReference type="Proteomes" id="UP000270046">
    <property type="component" value="Chromosome"/>
</dbReference>
<dbReference type="OrthoDB" id="787462at2"/>
<protein>
    <submittedName>
        <fullName evidence="1">Uncharacterized protein</fullName>
    </submittedName>
</protein>
<gene>
    <name evidence="1" type="ORF">HYN43_008265</name>
</gene>
<dbReference type="AlphaFoldDB" id="A0A494VME8"/>
<reference evidence="1 2" key="1">
    <citation type="submission" date="2018-10" db="EMBL/GenBank/DDBJ databases">
        <title>Genome sequencing of Mucilaginibacter sp. HYN0043.</title>
        <authorList>
            <person name="Kim M."/>
            <person name="Yi H."/>
        </authorList>
    </citation>
    <scope>NUCLEOTIDE SEQUENCE [LARGE SCALE GENOMIC DNA]</scope>
    <source>
        <strain evidence="1 2">HYN0043</strain>
    </source>
</reference>
<evidence type="ECO:0000313" key="2">
    <source>
        <dbReference type="Proteomes" id="UP000270046"/>
    </source>
</evidence>
<evidence type="ECO:0000313" key="1">
    <source>
        <dbReference type="EMBL" id="AYL95289.1"/>
    </source>
</evidence>
<accession>A0A494VME8</accession>
<dbReference type="KEGG" id="muh:HYN43_008265"/>